<evidence type="ECO:0000313" key="1">
    <source>
        <dbReference type="EMBL" id="TYJ95709.1"/>
    </source>
</evidence>
<protein>
    <submittedName>
        <fullName evidence="1">Kinesin-like protein KIN12B</fullName>
    </submittedName>
</protein>
<dbReference type="Proteomes" id="UP000321947">
    <property type="component" value="Unassembled WGS sequence"/>
</dbReference>
<dbReference type="AlphaFoldDB" id="A0A5D3B9M2"/>
<comment type="caution">
    <text evidence="1">The sequence shown here is derived from an EMBL/GenBank/DDBJ whole genome shotgun (WGS) entry which is preliminary data.</text>
</comment>
<proteinExistence type="predicted"/>
<gene>
    <name evidence="1" type="ORF">E5676_scaffold282G00070</name>
</gene>
<name>A0A5D3B9M2_CUCMM</name>
<sequence>MLSASEKDLQAETKLGLDHLQKSCQKSIKRSSADVLPLLPTQSKNAGATTEQLAASICNGLEIIDSFRQSSTMRRQLRKFLLGYEKRNGTRRVLQQANI</sequence>
<evidence type="ECO:0000313" key="2">
    <source>
        <dbReference type="Proteomes" id="UP000321947"/>
    </source>
</evidence>
<dbReference type="EMBL" id="SSTD01020087">
    <property type="protein sequence ID" value="TYJ95709.1"/>
    <property type="molecule type" value="Genomic_DNA"/>
</dbReference>
<organism evidence="1 2">
    <name type="scientific">Cucumis melo var. makuwa</name>
    <name type="common">Oriental melon</name>
    <dbReference type="NCBI Taxonomy" id="1194695"/>
    <lineage>
        <taxon>Eukaryota</taxon>
        <taxon>Viridiplantae</taxon>
        <taxon>Streptophyta</taxon>
        <taxon>Embryophyta</taxon>
        <taxon>Tracheophyta</taxon>
        <taxon>Spermatophyta</taxon>
        <taxon>Magnoliopsida</taxon>
        <taxon>eudicotyledons</taxon>
        <taxon>Gunneridae</taxon>
        <taxon>Pentapetalae</taxon>
        <taxon>rosids</taxon>
        <taxon>fabids</taxon>
        <taxon>Cucurbitales</taxon>
        <taxon>Cucurbitaceae</taxon>
        <taxon>Benincaseae</taxon>
        <taxon>Cucumis</taxon>
    </lineage>
</organism>
<reference evidence="1 2" key="1">
    <citation type="submission" date="2019-08" db="EMBL/GenBank/DDBJ databases">
        <title>Draft genome sequences of two oriental melons (Cucumis melo L. var makuwa).</title>
        <authorList>
            <person name="Kwon S.-Y."/>
        </authorList>
    </citation>
    <scope>NUCLEOTIDE SEQUENCE [LARGE SCALE GENOMIC DNA]</scope>
    <source>
        <strain evidence="2">cv. Chang Bougi</strain>
        <tissue evidence="1">Leaf</tissue>
    </source>
</reference>
<accession>A0A5D3B9M2</accession>